<dbReference type="PANTHER" id="PTHR40855">
    <property type="entry name" value="DIOX_N DOMAIN-CONTAINING PROTEIN"/>
    <property type="match status" value="1"/>
</dbReference>
<feature type="compositionally biased region" description="Polar residues" evidence="1">
    <location>
        <begin position="687"/>
        <end position="702"/>
    </location>
</feature>
<feature type="compositionally biased region" description="Low complexity" evidence="1">
    <location>
        <begin position="246"/>
        <end position="259"/>
    </location>
</feature>
<feature type="region of interest" description="Disordered" evidence="1">
    <location>
        <begin position="195"/>
        <end position="217"/>
    </location>
</feature>
<dbReference type="AlphaFoldDB" id="A0A6A3IYX9"/>
<name>A0A6A3IYX9_9STRA</name>
<comment type="caution">
    <text evidence="2">The sequence shown here is derived from an EMBL/GenBank/DDBJ whole genome shotgun (WGS) entry which is preliminary data.</text>
</comment>
<accession>A0A6A3IYX9</accession>
<proteinExistence type="predicted"/>
<feature type="region of interest" description="Disordered" evidence="1">
    <location>
        <begin position="244"/>
        <end position="355"/>
    </location>
</feature>
<feature type="compositionally biased region" description="Acidic residues" evidence="1">
    <location>
        <begin position="448"/>
        <end position="460"/>
    </location>
</feature>
<sequence length="870" mass="95613">MTLLPSYQRMLKQMDFGVHANTTARYVQQGYQSDHQSLGCAPGRRLVASASSECSFNACTVKSGATAPSDGCSVVCNRSHSTDADECSKSCDCTVSTRSATTCWMLCVKDLDVMLWSDQGVRLSHCAFSSGAYQCSDSDHGSPYDAGAYDRPDSNYDGAVHAFRAFYAVIGRLDSDHRGAIDAFYPVLPRHFHGRQPSVRSERGARRGPFVHDSHPHLLSDDQLYGIRLVQRNTRPRDQEVIELLSSSDEASSSDSQSSRARRRSPSSSNDEEGKAQLKPSRRRLVRTSSVSSSGQRRKRHASSSSASSQEESDDSAEEHETLVQLKRPVKKPKVAATKTYVAPTPRPRADRRAAGEMRQITEGMSFYELQAQEQMMARFQNQNRRKAPATKPQAEHRSNLRETSTAPRQLKEKVSASELQAQERAIKQFHRQKARKSAPYAYTSESESGESEESEEKDDEWDRFTKVSTQREVVQKQKQNVATSRTSAVVNSHRETARKSAGSGSRTGDNRRASGKQQAARKMAVPKSQGQKTAKGALDRKPSKTRPGALPKKQSRDLLSEEESEEDSEEESEEPSEEESSEDEVELVAPPRQEKSSSNKKNVSKRPASASPSTTCQPKVSVPMVPPPTNAAQSSLRSVLHGVSETQHIAEKISFRELQAQEEALKFWRKRNSAGAPSTARKGEHSASTNGTRTAPKTNVSGRRARMGASQQETPATSSSLTCIAPPARNGFLAPSAQIVSAAGCTATPVKKLVDPVIHSTAWRRLVFEEAPPNILHAVSTTPFSTGFDKPLWEYDPKGELKKKCKFVAAAGQGVAITEENFLSQSPSQSEVNTRVRELVEQELPPIKFFVASGTGVYSGRKLRIISHG</sequence>
<reference evidence="2 3" key="1">
    <citation type="submission" date="2018-09" db="EMBL/GenBank/DDBJ databases">
        <title>Genomic investigation of the strawberry pathogen Phytophthora fragariae indicates pathogenicity is determined by transcriptional variation in three key races.</title>
        <authorList>
            <person name="Adams T.M."/>
            <person name="Armitage A.D."/>
            <person name="Sobczyk M.K."/>
            <person name="Bates H.J."/>
            <person name="Dunwell J.M."/>
            <person name="Nellist C.F."/>
            <person name="Harrison R.J."/>
        </authorList>
    </citation>
    <scope>NUCLEOTIDE SEQUENCE [LARGE SCALE GENOMIC DNA]</scope>
    <source>
        <strain evidence="2 3">SCRP324</strain>
    </source>
</reference>
<evidence type="ECO:0000313" key="2">
    <source>
        <dbReference type="EMBL" id="KAE8987251.1"/>
    </source>
</evidence>
<protein>
    <submittedName>
        <fullName evidence="2">Uncharacterized protein</fullName>
    </submittedName>
</protein>
<dbReference type="EMBL" id="QXFU01002327">
    <property type="protein sequence ID" value="KAE8987251.1"/>
    <property type="molecule type" value="Genomic_DNA"/>
</dbReference>
<dbReference type="Proteomes" id="UP000435112">
    <property type="component" value="Unassembled WGS sequence"/>
</dbReference>
<dbReference type="OrthoDB" id="124836at2759"/>
<feature type="region of interest" description="Disordered" evidence="1">
    <location>
        <begin position="673"/>
        <end position="722"/>
    </location>
</feature>
<evidence type="ECO:0000313" key="3">
    <source>
        <dbReference type="Proteomes" id="UP000435112"/>
    </source>
</evidence>
<feature type="compositionally biased region" description="Basic and acidic residues" evidence="1">
    <location>
        <begin position="200"/>
        <end position="217"/>
    </location>
</feature>
<feature type="compositionally biased region" description="Polar residues" evidence="1">
    <location>
        <begin position="467"/>
        <end position="491"/>
    </location>
</feature>
<gene>
    <name evidence="2" type="ORF">PR002_g22103</name>
</gene>
<feature type="compositionally biased region" description="Polar residues" evidence="1">
    <location>
        <begin position="710"/>
        <end position="722"/>
    </location>
</feature>
<dbReference type="PANTHER" id="PTHR40855:SF1">
    <property type="entry name" value="CLAVAMINATE SYNTHASE-LIKE PROTEIN"/>
    <property type="match status" value="1"/>
</dbReference>
<feature type="compositionally biased region" description="Acidic residues" evidence="1">
    <location>
        <begin position="561"/>
        <end position="587"/>
    </location>
</feature>
<feature type="region of interest" description="Disordered" evidence="1">
    <location>
        <begin position="380"/>
        <end position="634"/>
    </location>
</feature>
<evidence type="ECO:0000256" key="1">
    <source>
        <dbReference type="SAM" id="MobiDB-lite"/>
    </source>
</evidence>
<feature type="compositionally biased region" description="Basic residues" evidence="1">
    <location>
        <begin position="428"/>
        <end position="437"/>
    </location>
</feature>
<organism evidence="2 3">
    <name type="scientific">Phytophthora rubi</name>
    <dbReference type="NCBI Taxonomy" id="129364"/>
    <lineage>
        <taxon>Eukaryota</taxon>
        <taxon>Sar</taxon>
        <taxon>Stramenopiles</taxon>
        <taxon>Oomycota</taxon>
        <taxon>Peronosporomycetes</taxon>
        <taxon>Peronosporales</taxon>
        <taxon>Peronosporaceae</taxon>
        <taxon>Phytophthora</taxon>
    </lineage>
</organism>